<evidence type="ECO:0000313" key="7">
    <source>
        <dbReference type="Proteomes" id="UP000192726"/>
    </source>
</evidence>
<dbReference type="KEGG" id="sgv:B1H19_08380"/>
<evidence type="ECO:0000256" key="4">
    <source>
        <dbReference type="ARBA" id="ARBA00023014"/>
    </source>
</evidence>
<dbReference type="GO" id="GO:0016705">
    <property type="term" value="F:oxidoreductase activity, acting on paired donors, with incorporation or reduction of molecular oxygen"/>
    <property type="evidence" value="ECO:0007669"/>
    <property type="project" value="UniProtKB-ARBA"/>
</dbReference>
<dbReference type="GO" id="GO:0046872">
    <property type="term" value="F:metal ion binding"/>
    <property type="evidence" value="ECO:0007669"/>
    <property type="project" value="UniProtKB-KW"/>
</dbReference>
<protein>
    <recommendedName>
        <fullName evidence="5">Rieske domain-containing protein</fullName>
    </recommendedName>
</protein>
<keyword evidence="2" id="KW-0479">Metal-binding</keyword>
<reference evidence="6 7" key="1">
    <citation type="submission" date="2017-04" db="EMBL/GenBank/DDBJ databases">
        <title>Complete Genome Sequence of Streptomyces gilvosporeus F607, a Capable Producer of Natamycin.</title>
        <authorList>
            <person name="Zong G."/>
            <person name="Zhong C."/>
            <person name="Fu J."/>
            <person name="Qin R."/>
            <person name="Cao G."/>
        </authorList>
    </citation>
    <scope>NUCLEOTIDE SEQUENCE [LARGE SCALE GENOMIC DNA]</scope>
    <source>
        <strain evidence="6 7">F607</strain>
    </source>
</reference>
<feature type="domain" description="Rieske" evidence="5">
    <location>
        <begin position="14"/>
        <end position="75"/>
    </location>
</feature>
<dbReference type="AlphaFoldDB" id="A0A1V0TMP1"/>
<dbReference type="Gene3D" id="2.102.10.10">
    <property type="entry name" value="Rieske [2Fe-2S] iron-sulphur domain"/>
    <property type="match status" value="1"/>
</dbReference>
<sequence>MRLPDPLGGGLQEVHVVTFSVAGRNNCAVIAGEPYVYARTDEGSFVMRARCPHRGGPLHLAELAPEGNRLVCPWHERKTSLTRLRQEIPAVRSGDTVTAVFPGLPDAEVCTGHRPLSADLAG</sequence>
<proteinExistence type="predicted"/>
<dbReference type="SUPFAM" id="SSF50022">
    <property type="entry name" value="ISP domain"/>
    <property type="match status" value="1"/>
</dbReference>
<dbReference type="Pfam" id="PF00355">
    <property type="entry name" value="Rieske"/>
    <property type="match status" value="1"/>
</dbReference>
<dbReference type="STRING" id="553510.B1H19_08380"/>
<evidence type="ECO:0000256" key="2">
    <source>
        <dbReference type="ARBA" id="ARBA00022723"/>
    </source>
</evidence>
<evidence type="ECO:0000259" key="5">
    <source>
        <dbReference type="PROSITE" id="PS51296"/>
    </source>
</evidence>
<keyword evidence="7" id="KW-1185">Reference proteome</keyword>
<evidence type="ECO:0000313" key="6">
    <source>
        <dbReference type="EMBL" id="ARF54209.1"/>
    </source>
</evidence>
<dbReference type="InterPro" id="IPR036922">
    <property type="entry name" value="Rieske_2Fe-2S_sf"/>
</dbReference>
<gene>
    <name evidence="6" type="ORF">B1H19_08380</name>
</gene>
<accession>A0A1V0TMP1</accession>
<keyword evidence="3" id="KW-0408">Iron</keyword>
<evidence type="ECO:0000256" key="3">
    <source>
        <dbReference type="ARBA" id="ARBA00023004"/>
    </source>
</evidence>
<evidence type="ECO:0000256" key="1">
    <source>
        <dbReference type="ARBA" id="ARBA00022714"/>
    </source>
</evidence>
<name>A0A1V0TMP1_9ACTN</name>
<dbReference type="EMBL" id="CP020569">
    <property type="protein sequence ID" value="ARF54209.1"/>
    <property type="molecule type" value="Genomic_DNA"/>
</dbReference>
<dbReference type="GO" id="GO:0051537">
    <property type="term" value="F:2 iron, 2 sulfur cluster binding"/>
    <property type="evidence" value="ECO:0007669"/>
    <property type="project" value="UniProtKB-KW"/>
</dbReference>
<keyword evidence="4" id="KW-0411">Iron-sulfur</keyword>
<keyword evidence="1" id="KW-0001">2Fe-2S</keyword>
<dbReference type="GO" id="GO:0004497">
    <property type="term" value="F:monooxygenase activity"/>
    <property type="evidence" value="ECO:0007669"/>
    <property type="project" value="UniProtKB-ARBA"/>
</dbReference>
<dbReference type="InterPro" id="IPR017941">
    <property type="entry name" value="Rieske_2Fe-2S"/>
</dbReference>
<organism evidence="6 7">
    <name type="scientific">Streptomyces gilvosporeus</name>
    <dbReference type="NCBI Taxonomy" id="553510"/>
    <lineage>
        <taxon>Bacteria</taxon>
        <taxon>Bacillati</taxon>
        <taxon>Actinomycetota</taxon>
        <taxon>Actinomycetes</taxon>
        <taxon>Kitasatosporales</taxon>
        <taxon>Streptomycetaceae</taxon>
        <taxon>Streptomyces</taxon>
    </lineage>
</organism>
<dbReference type="PROSITE" id="PS51296">
    <property type="entry name" value="RIESKE"/>
    <property type="match status" value="1"/>
</dbReference>
<dbReference type="Proteomes" id="UP000192726">
    <property type="component" value="Chromosome"/>
</dbReference>